<reference evidence="1 2" key="1">
    <citation type="journal article" date="2021" name="Environ. Microbiol.">
        <title>New insights into the diversity and evolution of the archaeal mobilome from three complete genomes of Saccharolobus shibatae.</title>
        <authorList>
            <person name="Medvedeva S."/>
            <person name="Brandt D."/>
            <person name="Cvirkaite-Krupovic V."/>
            <person name="Liu Y."/>
            <person name="Severinov K."/>
            <person name="Ishino S."/>
            <person name="Ishino Y."/>
            <person name="Prangishvili D."/>
            <person name="Kalinowski J."/>
            <person name="Krupovic M."/>
        </authorList>
    </citation>
    <scope>NUCLEOTIDE SEQUENCE [LARGE SCALE GENOMIC DNA]</scope>
    <source>
        <strain evidence="1 2">S38A</strain>
    </source>
</reference>
<dbReference type="Proteomes" id="UP000694036">
    <property type="component" value="Chromosome"/>
</dbReference>
<dbReference type="EMBL" id="CP077713">
    <property type="protein sequence ID" value="QXJ34821.1"/>
    <property type="molecule type" value="Genomic_DNA"/>
</dbReference>
<dbReference type="AlphaFoldDB" id="A0A8F5C0P6"/>
<protein>
    <submittedName>
        <fullName evidence="1">Uncharacterized protein</fullName>
    </submittedName>
</protein>
<sequence>MSLTLKQKEDLQNVKKKLEDIFDPPIYEIPIEKLPEDLRYCLEYPNEWKYVQKIGSFFKRIVYLMIKS</sequence>
<dbReference type="RefSeq" id="WP_218260051.1">
    <property type="nucleotide sequence ID" value="NZ_CP077713.1"/>
</dbReference>
<dbReference type="GeneID" id="65556798"/>
<gene>
    <name evidence="1" type="ORF">J5U22_01368</name>
</gene>
<proteinExistence type="predicted"/>
<evidence type="ECO:0000313" key="1">
    <source>
        <dbReference type="EMBL" id="QXJ34821.1"/>
    </source>
</evidence>
<keyword evidence="2" id="KW-1185">Reference proteome</keyword>
<accession>A0A8F5C0P6</accession>
<organism evidence="1 2">
    <name type="scientific">Saccharolobus shibatae</name>
    <dbReference type="NCBI Taxonomy" id="2286"/>
    <lineage>
        <taxon>Archaea</taxon>
        <taxon>Thermoproteota</taxon>
        <taxon>Thermoprotei</taxon>
        <taxon>Sulfolobales</taxon>
        <taxon>Sulfolobaceae</taxon>
        <taxon>Saccharolobus</taxon>
    </lineage>
</organism>
<name>A0A8F5C0P6_9CREN</name>
<evidence type="ECO:0000313" key="2">
    <source>
        <dbReference type="Proteomes" id="UP000694036"/>
    </source>
</evidence>